<keyword evidence="2" id="KW-1185">Reference proteome</keyword>
<proteinExistence type="predicted"/>
<sequence length="61" mass="6492">MGSDNPELRARQLAALRAAYEASAGQAEDRTGSGVALHARALLGRILALLGELKEHADPRR</sequence>
<dbReference type="RefSeq" id="WP_092037682.1">
    <property type="nucleotide sequence ID" value="NZ_FOTK01000003.1"/>
</dbReference>
<dbReference type="Proteomes" id="UP000199048">
    <property type="component" value="Unassembled WGS sequence"/>
</dbReference>
<gene>
    <name evidence="1" type="ORF">SAMN05192568_1003197</name>
</gene>
<accession>A0A1I4GRU9</accession>
<dbReference type="AlphaFoldDB" id="A0A1I4GRU9"/>
<name>A0A1I4GRU9_9HYPH</name>
<evidence type="ECO:0000313" key="2">
    <source>
        <dbReference type="Proteomes" id="UP000199048"/>
    </source>
</evidence>
<dbReference type="EMBL" id="FOTK01000003">
    <property type="protein sequence ID" value="SFL32705.1"/>
    <property type="molecule type" value="Genomic_DNA"/>
</dbReference>
<protein>
    <submittedName>
        <fullName evidence="1">Uncharacterized protein</fullName>
    </submittedName>
</protein>
<evidence type="ECO:0000313" key="1">
    <source>
        <dbReference type="EMBL" id="SFL32705.1"/>
    </source>
</evidence>
<organism evidence="1 2">
    <name type="scientific">Methylobacterium pseudosasicola</name>
    <dbReference type="NCBI Taxonomy" id="582667"/>
    <lineage>
        <taxon>Bacteria</taxon>
        <taxon>Pseudomonadati</taxon>
        <taxon>Pseudomonadota</taxon>
        <taxon>Alphaproteobacteria</taxon>
        <taxon>Hyphomicrobiales</taxon>
        <taxon>Methylobacteriaceae</taxon>
        <taxon>Methylobacterium</taxon>
    </lineage>
</organism>
<reference evidence="2" key="1">
    <citation type="submission" date="2016-10" db="EMBL/GenBank/DDBJ databases">
        <authorList>
            <person name="Varghese N."/>
            <person name="Submissions S."/>
        </authorList>
    </citation>
    <scope>NUCLEOTIDE SEQUENCE [LARGE SCALE GENOMIC DNA]</scope>
    <source>
        <strain evidence="2">BL36</strain>
    </source>
</reference>